<accession>A0A6A6JFY5</accession>
<dbReference type="RefSeq" id="XP_033652602.1">
    <property type="nucleotide sequence ID" value="XM_033799845.1"/>
</dbReference>
<reference evidence="3" key="1">
    <citation type="journal article" date="2020" name="Stud. Mycol.">
        <title>101 Dothideomycetes genomes: a test case for predicting lifestyles and emergence of pathogens.</title>
        <authorList>
            <person name="Haridas S."/>
            <person name="Albert R."/>
            <person name="Binder M."/>
            <person name="Bloem J."/>
            <person name="Labutti K."/>
            <person name="Salamov A."/>
            <person name="Andreopoulos B."/>
            <person name="Baker S."/>
            <person name="Barry K."/>
            <person name="Bills G."/>
            <person name="Bluhm B."/>
            <person name="Cannon C."/>
            <person name="Castanera R."/>
            <person name="Culley D."/>
            <person name="Daum C."/>
            <person name="Ezra D."/>
            <person name="Gonzalez J."/>
            <person name="Henrissat B."/>
            <person name="Kuo A."/>
            <person name="Liang C."/>
            <person name="Lipzen A."/>
            <person name="Lutzoni F."/>
            <person name="Magnuson J."/>
            <person name="Mondo S."/>
            <person name="Nolan M."/>
            <person name="Ohm R."/>
            <person name="Pangilinan J."/>
            <person name="Park H.-J."/>
            <person name="Ramirez L."/>
            <person name="Alfaro M."/>
            <person name="Sun H."/>
            <person name="Tritt A."/>
            <person name="Yoshinaga Y."/>
            <person name="Zwiers L.-H."/>
            <person name="Turgeon B."/>
            <person name="Goodwin S."/>
            <person name="Spatafora J."/>
            <person name="Crous P."/>
            <person name="Grigoriev I."/>
        </authorList>
    </citation>
    <scope>NUCLEOTIDE SEQUENCE</scope>
    <source>
        <strain evidence="3">CBS 379.55</strain>
    </source>
</reference>
<evidence type="ECO:0000256" key="2">
    <source>
        <dbReference type="SAM" id="SignalP"/>
    </source>
</evidence>
<name>A0A6A6JFY5_WESOR</name>
<evidence type="ECO:0000256" key="1">
    <source>
        <dbReference type="SAM" id="MobiDB-lite"/>
    </source>
</evidence>
<protein>
    <submittedName>
        <fullName evidence="3">Uncharacterized protein</fullName>
    </submittedName>
</protein>
<dbReference type="Proteomes" id="UP000800097">
    <property type="component" value="Unassembled WGS sequence"/>
</dbReference>
<keyword evidence="4" id="KW-1185">Reference proteome</keyword>
<sequence>MPEWLLWARLFSHSGAANPLFGGPYVPPVRAVQQQPAQNNALSGQRPLTAESLVALTGAVPQESAASESVSSWSDTTMIDDVEEETGLPKNFGKVESVQIEEPDNASALPSLNCPQCTKVLLEKSPLTGGWVVPDRVYVMKQVEACKKLQPPIQPGGYIPTFQQWDLNFKDPTFFMPVTIEEEWEDWERLPPPTCASICTIYKYILGATSAVRILESKKNVRCTYKYCRLDAYLRVLKVKFATMLRVLKEEDLKRKREDGSNKAVVSSSEIPVHIAVDDEDKAVEPSPENSIYITDDEDASETEEFVGNWRPFTPTPEPEEPENQEATADPSESGSSLGEGLDLFDTDPQGGGGVWQYPFFPGEIPPESYLHPDRGFDEWFESTTEISHFLSARA</sequence>
<organism evidence="3 4">
    <name type="scientific">Westerdykella ornata</name>
    <dbReference type="NCBI Taxonomy" id="318751"/>
    <lineage>
        <taxon>Eukaryota</taxon>
        <taxon>Fungi</taxon>
        <taxon>Dikarya</taxon>
        <taxon>Ascomycota</taxon>
        <taxon>Pezizomycotina</taxon>
        <taxon>Dothideomycetes</taxon>
        <taxon>Pleosporomycetidae</taxon>
        <taxon>Pleosporales</taxon>
        <taxon>Sporormiaceae</taxon>
        <taxon>Westerdykella</taxon>
    </lineage>
</organism>
<feature type="compositionally biased region" description="Acidic residues" evidence="1">
    <location>
        <begin position="295"/>
        <end position="305"/>
    </location>
</feature>
<feature type="region of interest" description="Disordered" evidence="1">
    <location>
        <begin position="280"/>
        <end position="360"/>
    </location>
</feature>
<dbReference type="GeneID" id="54553020"/>
<dbReference type="AlphaFoldDB" id="A0A6A6JFY5"/>
<dbReference type="EMBL" id="ML986499">
    <property type="protein sequence ID" value="KAF2275063.1"/>
    <property type="molecule type" value="Genomic_DNA"/>
</dbReference>
<feature type="signal peptide" evidence="2">
    <location>
        <begin position="1"/>
        <end position="17"/>
    </location>
</feature>
<gene>
    <name evidence="3" type="ORF">EI97DRAFT_443624</name>
</gene>
<evidence type="ECO:0000313" key="3">
    <source>
        <dbReference type="EMBL" id="KAF2275063.1"/>
    </source>
</evidence>
<keyword evidence="2" id="KW-0732">Signal</keyword>
<proteinExistence type="predicted"/>
<feature type="compositionally biased region" description="Low complexity" evidence="1">
    <location>
        <begin position="332"/>
        <end position="342"/>
    </location>
</feature>
<feature type="chain" id="PRO_5025628853" evidence="2">
    <location>
        <begin position="18"/>
        <end position="395"/>
    </location>
</feature>
<evidence type="ECO:0000313" key="4">
    <source>
        <dbReference type="Proteomes" id="UP000800097"/>
    </source>
</evidence>